<gene>
    <name evidence="2" type="ORF">HD592_000013</name>
    <name evidence="3" type="ORF">HD592_002315</name>
</gene>
<protein>
    <submittedName>
        <fullName evidence="3">Pimeloyl-ACP methyl ester carboxylesterase</fullName>
    </submittedName>
</protein>
<feature type="region of interest" description="Disordered" evidence="1">
    <location>
        <begin position="163"/>
        <end position="191"/>
    </location>
</feature>
<dbReference type="Gene3D" id="3.40.50.1820">
    <property type="entry name" value="alpha/beta hydrolase"/>
    <property type="match status" value="1"/>
</dbReference>
<dbReference type="EMBL" id="JACHMK010000001">
    <property type="protein sequence ID" value="MBB6335750.1"/>
    <property type="molecule type" value="Genomic_DNA"/>
</dbReference>
<evidence type="ECO:0000313" key="3">
    <source>
        <dbReference type="EMBL" id="MBB6335750.1"/>
    </source>
</evidence>
<dbReference type="InterPro" id="IPR029058">
    <property type="entry name" value="AB_hydrolase_fold"/>
</dbReference>
<dbReference type="EMBL" id="JACHMK010000001">
    <property type="protein sequence ID" value="MBB6333448.1"/>
    <property type="molecule type" value="Genomic_DNA"/>
</dbReference>
<evidence type="ECO:0000313" key="4">
    <source>
        <dbReference type="Proteomes" id="UP000617426"/>
    </source>
</evidence>
<proteinExistence type="predicted"/>
<keyword evidence="4" id="KW-1185">Reference proteome</keyword>
<comment type="caution">
    <text evidence="3">The sequence shown here is derived from an EMBL/GenBank/DDBJ whole genome shotgun (WGS) entry which is preliminary data.</text>
</comment>
<dbReference type="RefSeq" id="WP_184451178.1">
    <property type="nucleotide sequence ID" value="NZ_JACHMK010000001.1"/>
</dbReference>
<organism evidence="3 4">
    <name type="scientific">Schaalia hyovaginalis</name>
    <dbReference type="NCBI Taxonomy" id="29316"/>
    <lineage>
        <taxon>Bacteria</taxon>
        <taxon>Bacillati</taxon>
        <taxon>Actinomycetota</taxon>
        <taxon>Actinomycetes</taxon>
        <taxon>Actinomycetales</taxon>
        <taxon>Actinomycetaceae</taxon>
        <taxon>Schaalia</taxon>
    </lineage>
</organism>
<name>A0A923IZ09_9ACTO</name>
<dbReference type="Proteomes" id="UP000617426">
    <property type="component" value="Unassembled WGS sequence"/>
</dbReference>
<dbReference type="SUPFAM" id="SSF53474">
    <property type="entry name" value="alpha/beta-Hydrolases"/>
    <property type="match status" value="2"/>
</dbReference>
<evidence type="ECO:0000256" key="1">
    <source>
        <dbReference type="SAM" id="MobiDB-lite"/>
    </source>
</evidence>
<sequence>MPRRHPRMYAPRRVPQSYPPVYLRAKLLPLLPVLASSVALGFASTITALPQEWREGAKDRAAKLGDEASERSQRIFFDQPGLDTLTVRGLARAAGAASTAIRGLMKARIALAAGRSNKGALRAREMLPLIPARPYDALMTSILTAATAVGAMRGGAVHAHLLRDSAQEPPERPGRKGRPKAQLRRTDPPRTLSDMCADIDDMYWAMTAGTTLKITRVGEGGARRWLVSLPGTAHTDFATDENPADMESNTREMIGLESAMRLGVVTAVHDAMIRDGVAEDELCTQPVLICGHSQGGIVAVALAAMDPEQAGLDVQAILATGTPGRRRRIRPEVAMVSVAHDQDVIPSMDGAPDRFPDHRVGVRRTLVRPKKSPLYYAHSSATYTETVRHLERKVRVMPWGRLASAVAALDDYLPQAGESTRVMFYEIWQEVLEPRRRDAVDIFVALDRAQDFTPVEYASAWAPAPFIDVATPLRKGIAGIRAALRGREDAPGIRGGSPAPRTEEGR</sequence>
<feature type="compositionally biased region" description="Basic and acidic residues" evidence="1">
    <location>
        <begin position="163"/>
        <end position="174"/>
    </location>
</feature>
<dbReference type="AlphaFoldDB" id="A0A923IZ09"/>
<evidence type="ECO:0000313" key="2">
    <source>
        <dbReference type="EMBL" id="MBB6333448.1"/>
    </source>
</evidence>
<accession>A0A923IZ09</accession>
<reference evidence="3" key="1">
    <citation type="submission" date="2020-08" db="EMBL/GenBank/DDBJ databases">
        <title>Sequencing the genomes of 1000 actinobacteria strains.</title>
        <authorList>
            <person name="Klenk H.-P."/>
        </authorList>
    </citation>
    <scope>NUCLEOTIDE SEQUENCE</scope>
    <source>
        <strain evidence="3">DSM 10695</strain>
    </source>
</reference>